<evidence type="ECO:0000313" key="2">
    <source>
        <dbReference type="EMBL" id="KAH3876754.1"/>
    </source>
</evidence>
<keyword evidence="3" id="KW-1185">Reference proteome</keyword>
<protein>
    <submittedName>
        <fullName evidence="2">Uncharacterized protein</fullName>
    </submittedName>
</protein>
<accession>A0A9D4MIK3</accession>
<sequence>MTQTAWWPKVLNVLRLWFVSNDARGELWNCAARSTDQYERRQFLCAQSGRKC</sequence>
<organism evidence="2 3">
    <name type="scientific">Dreissena polymorpha</name>
    <name type="common">Zebra mussel</name>
    <name type="synonym">Mytilus polymorpha</name>
    <dbReference type="NCBI Taxonomy" id="45954"/>
    <lineage>
        <taxon>Eukaryota</taxon>
        <taxon>Metazoa</taxon>
        <taxon>Spiralia</taxon>
        <taxon>Lophotrochozoa</taxon>
        <taxon>Mollusca</taxon>
        <taxon>Bivalvia</taxon>
        <taxon>Autobranchia</taxon>
        <taxon>Heteroconchia</taxon>
        <taxon>Euheterodonta</taxon>
        <taxon>Imparidentia</taxon>
        <taxon>Neoheterodontei</taxon>
        <taxon>Myida</taxon>
        <taxon>Dreissenoidea</taxon>
        <taxon>Dreissenidae</taxon>
        <taxon>Dreissena</taxon>
    </lineage>
</organism>
<comment type="caution">
    <text evidence="2">The sequence shown here is derived from an EMBL/GenBank/DDBJ whole genome shotgun (WGS) entry which is preliminary data.</text>
</comment>
<reference evidence="2" key="1">
    <citation type="journal article" date="2019" name="bioRxiv">
        <title>The Genome of the Zebra Mussel, Dreissena polymorpha: A Resource for Invasive Species Research.</title>
        <authorList>
            <person name="McCartney M.A."/>
            <person name="Auch B."/>
            <person name="Kono T."/>
            <person name="Mallez S."/>
            <person name="Zhang Y."/>
            <person name="Obille A."/>
            <person name="Becker A."/>
            <person name="Abrahante J.E."/>
            <person name="Garbe J."/>
            <person name="Badalamenti J.P."/>
            <person name="Herman A."/>
            <person name="Mangelson H."/>
            <person name="Liachko I."/>
            <person name="Sullivan S."/>
            <person name="Sone E.D."/>
            <person name="Koren S."/>
            <person name="Silverstein K.A.T."/>
            <person name="Beckman K.B."/>
            <person name="Gohl D.M."/>
        </authorList>
    </citation>
    <scope>NUCLEOTIDE SEQUENCE</scope>
    <source>
        <strain evidence="2">Duluth1</strain>
        <tissue evidence="2">Whole animal</tissue>
    </source>
</reference>
<feature type="signal peptide" evidence="1">
    <location>
        <begin position="1"/>
        <end position="25"/>
    </location>
</feature>
<dbReference type="EMBL" id="JAIWYP010000001">
    <property type="protein sequence ID" value="KAH3876754.1"/>
    <property type="molecule type" value="Genomic_DNA"/>
</dbReference>
<dbReference type="Proteomes" id="UP000828390">
    <property type="component" value="Unassembled WGS sequence"/>
</dbReference>
<feature type="chain" id="PRO_5039241087" evidence="1">
    <location>
        <begin position="26"/>
        <end position="52"/>
    </location>
</feature>
<keyword evidence="1" id="KW-0732">Signal</keyword>
<gene>
    <name evidence="2" type="ORF">DPMN_000604</name>
</gene>
<dbReference type="AlphaFoldDB" id="A0A9D4MIK3"/>
<name>A0A9D4MIK3_DREPO</name>
<evidence type="ECO:0000313" key="3">
    <source>
        <dbReference type="Proteomes" id="UP000828390"/>
    </source>
</evidence>
<evidence type="ECO:0000256" key="1">
    <source>
        <dbReference type="SAM" id="SignalP"/>
    </source>
</evidence>
<reference evidence="2" key="2">
    <citation type="submission" date="2020-11" db="EMBL/GenBank/DDBJ databases">
        <authorList>
            <person name="McCartney M.A."/>
            <person name="Auch B."/>
            <person name="Kono T."/>
            <person name="Mallez S."/>
            <person name="Becker A."/>
            <person name="Gohl D.M."/>
            <person name="Silverstein K.A.T."/>
            <person name="Koren S."/>
            <person name="Bechman K.B."/>
            <person name="Herman A."/>
            <person name="Abrahante J.E."/>
            <person name="Garbe J."/>
        </authorList>
    </citation>
    <scope>NUCLEOTIDE SEQUENCE</scope>
    <source>
        <strain evidence="2">Duluth1</strain>
        <tissue evidence="2">Whole animal</tissue>
    </source>
</reference>
<proteinExistence type="predicted"/>